<organism evidence="1 2">
    <name type="scientific">Iningainema tapete BLCC-T55</name>
    <dbReference type="NCBI Taxonomy" id="2748662"/>
    <lineage>
        <taxon>Bacteria</taxon>
        <taxon>Bacillati</taxon>
        <taxon>Cyanobacteriota</taxon>
        <taxon>Cyanophyceae</taxon>
        <taxon>Nostocales</taxon>
        <taxon>Scytonemataceae</taxon>
        <taxon>Iningainema tapete</taxon>
    </lineage>
</organism>
<name>A0A8J6XJ72_9CYAN</name>
<comment type="caution">
    <text evidence="1">The sequence shown here is derived from an EMBL/GenBank/DDBJ whole genome shotgun (WGS) entry which is preliminary data.</text>
</comment>
<dbReference type="AlphaFoldDB" id="A0A8J6XJ72"/>
<sequence>MKGKGYSDQKKIFNSELSINYRRHDIKGKKAIAHDFNPTVSKQLALSQKILLSNPCKLWC</sequence>
<proteinExistence type="predicted"/>
<dbReference type="EMBL" id="JACXAE010000039">
    <property type="protein sequence ID" value="MBD2772459.1"/>
    <property type="molecule type" value="Genomic_DNA"/>
</dbReference>
<dbReference type="Proteomes" id="UP000629098">
    <property type="component" value="Unassembled WGS sequence"/>
</dbReference>
<reference evidence="1" key="1">
    <citation type="submission" date="2020-09" db="EMBL/GenBank/DDBJ databases">
        <title>Iningainema tapete sp. nov. (Scytonemataceae, Cyanobacteria) from greenhouses in central Florida (USA) produces two types of nodularin with biosynthetic potential for microcystin-LR and anabaenopeptins.</title>
        <authorList>
            <person name="Berthold D.E."/>
            <person name="Lefler F.W."/>
            <person name="Huang I.-S."/>
            <person name="Abdulla H."/>
            <person name="Zimba P.V."/>
            <person name="Laughinghouse H.D. IV."/>
        </authorList>
    </citation>
    <scope>NUCLEOTIDE SEQUENCE</scope>
    <source>
        <strain evidence="1">BLCCT55</strain>
    </source>
</reference>
<evidence type="ECO:0000313" key="2">
    <source>
        <dbReference type="Proteomes" id="UP000629098"/>
    </source>
</evidence>
<accession>A0A8J6XJ72</accession>
<gene>
    <name evidence="1" type="ORF">ICL16_10310</name>
</gene>
<dbReference type="RefSeq" id="WP_190827016.1">
    <property type="nucleotide sequence ID" value="NZ_CAWPPI010000039.1"/>
</dbReference>
<keyword evidence="2" id="KW-1185">Reference proteome</keyword>
<protein>
    <submittedName>
        <fullName evidence="1">Uncharacterized protein</fullName>
    </submittedName>
</protein>
<evidence type="ECO:0000313" key="1">
    <source>
        <dbReference type="EMBL" id="MBD2772459.1"/>
    </source>
</evidence>